<gene>
    <name evidence="1" type="ORF">ANN_27797</name>
</gene>
<sequence>MSGNMEAKLAAAEGTFAFYAVFQNHSFHSMNCISKLVQKLFELKVTCVRTKCKAIITNVLFPFLNNQPQEKLKKIKFVTIFTDASYHKEVKVFSLLVRYFVPSLGVEVKLIHQQSLHGEISDITCEFVINVLEQNTMTTKTVGFCADNVNTNFGGVQRKGKNNVFEKLKSTVG</sequence>
<accession>A0ABQ8RVC5</accession>
<dbReference type="EMBL" id="JAJSOF020000042">
    <property type="protein sequence ID" value="KAJ4425601.1"/>
    <property type="molecule type" value="Genomic_DNA"/>
</dbReference>
<evidence type="ECO:0008006" key="3">
    <source>
        <dbReference type="Google" id="ProtNLM"/>
    </source>
</evidence>
<dbReference type="Proteomes" id="UP001148838">
    <property type="component" value="Unassembled WGS sequence"/>
</dbReference>
<reference evidence="1 2" key="1">
    <citation type="journal article" date="2022" name="Allergy">
        <title>Genome assembly and annotation of Periplaneta americana reveal a comprehensive cockroach allergen profile.</title>
        <authorList>
            <person name="Wang L."/>
            <person name="Xiong Q."/>
            <person name="Saelim N."/>
            <person name="Wang L."/>
            <person name="Nong W."/>
            <person name="Wan A.T."/>
            <person name="Shi M."/>
            <person name="Liu X."/>
            <person name="Cao Q."/>
            <person name="Hui J.H.L."/>
            <person name="Sookrung N."/>
            <person name="Leung T.F."/>
            <person name="Tungtrongchitr A."/>
            <person name="Tsui S.K.W."/>
        </authorList>
    </citation>
    <scope>NUCLEOTIDE SEQUENCE [LARGE SCALE GENOMIC DNA]</scope>
    <source>
        <strain evidence="1">PWHHKU_190912</strain>
    </source>
</reference>
<comment type="caution">
    <text evidence="1">The sequence shown here is derived from an EMBL/GenBank/DDBJ whole genome shotgun (WGS) entry which is preliminary data.</text>
</comment>
<protein>
    <recommendedName>
        <fullName evidence="3">DUF4371 domain-containing protein</fullName>
    </recommendedName>
</protein>
<evidence type="ECO:0000313" key="2">
    <source>
        <dbReference type="Proteomes" id="UP001148838"/>
    </source>
</evidence>
<name>A0ABQ8RVC5_PERAM</name>
<keyword evidence="2" id="KW-1185">Reference proteome</keyword>
<organism evidence="1 2">
    <name type="scientific">Periplaneta americana</name>
    <name type="common">American cockroach</name>
    <name type="synonym">Blatta americana</name>
    <dbReference type="NCBI Taxonomy" id="6978"/>
    <lineage>
        <taxon>Eukaryota</taxon>
        <taxon>Metazoa</taxon>
        <taxon>Ecdysozoa</taxon>
        <taxon>Arthropoda</taxon>
        <taxon>Hexapoda</taxon>
        <taxon>Insecta</taxon>
        <taxon>Pterygota</taxon>
        <taxon>Neoptera</taxon>
        <taxon>Polyneoptera</taxon>
        <taxon>Dictyoptera</taxon>
        <taxon>Blattodea</taxon>
        <taxon>Blattoidea</taxon>
        <taxon>Blattidae</taxon>
        <taxon>Blattinae</taxon>
        <taxon>Periplaneta</taxon>
    </lineage>
</organism>
<proteinExistence type="predicted"/>
<evidence type="ECO:0000313" key="1">
    <source>
        <dbReference type="EMBL" id="KAJ4425601.1"/>
    </source>
</evidence>